<keyword evidence="2" id="KW-1185">Reference proteome</keyword>
<protein>
    <submittedName>
        <fullName evidence="1">Uncharacterized protein</fullName>
    </submittedName>
</protein>
<proteinExistence type="predicted"/>
<gene>
    <name evidence="1" type="ORF">ROE7235_03457</name>
</gene>
<sequence>MRDILEEIPLEDKQIEGGIIDWVDSNPDFARHAGALDERMEDVASKVWGFMQENQSDLPDYEIPDKRQGMLNTLLSGWQSLSRQRFSAGR</sequence>
<organism evidence="1 2">
    <name type="scientific">Roseinatronobacter ekhonensis</name>
    <dbReference type="NCBI Taxonomy" id="254356"/>
    <lineage>
        <taxon>Bacteria</taxon>
        <taxon>Pseudomonadati</taxon>
        <taxon>Pseudomonadota</taxon>
        <taxon>Alphaproteobacteria</taxon>
        <taxon>Rhodobacterales</taxon>
        <taxon>Paracoccaceae</taxon>
        <taxon>Roseinatronobacter</taxon>
    </lineage>
</organism>
<reference evidence="2" key="1">
    <citation type="submission" date="2018-08" db="EMBL/GenBank/DDBJ databases">
        <authorList>
            <person name="Rodrigo-Torres L."/>
            <person name="Arahal R. D."/>
            <person name="Lucena T."/>
        </authorList>
    </citation>
    <scope>NUCLEOTIDE SEQUENCE [LARGE SCALE GENOMIC DNA]</scope>
    <source>
        <strain evidence="2">CECT 7235</strain>
    </source>
</reference>
<dbReference type="AlphaFoldDB" id="A0A3B0MY84"/>
<accession>A0A3B0MY84</accession>
<name>A0A3B0MY84_9RHOB</name>
<dbReference type="Proteomes" id="UP000272908">
    <property type="component" value="Unassembled WGS sequence"/>
</dbReference>
<evidence type="ECO:0000313" key="2">
    <source>
        <dbReference type="Proteomes" id="UP000272908"/>
    </source>
</evidence>
<dbReference type="EMBL" id="UIHC01000065">
    <property type="protein sequence ID" value="SUZ33684.1"/>
    <property type="molecule type" value="Genomic_DNA"/>
</dbReference>
<evidence type="ECO:0000313" key="1">
    <source>
        <dbReference type="EMBL" id="SUZ33684.1"/>
    </source>
</evidence>